<dbReference type="AlphaFoldDB" id="W4JQ67"/>
<dbReference type="EMBL" id="KI925465">
    <property type="protein sequence ID" value="ETW75678.1"/>
    <property type="molecule type" value="Genomic_DNA"/>
</dbReference>
<keyword evidence="2" id="KW-1185">Reference proteome</keyword>
<dbReference type="HOGENOM" id="CLU_2085138_0_0_1"/>
<dbReference type="RefSeq" id="XP_009551943.1">
    <property type="nucleotide sequence ID" value="XM_009553648.1"/>
</dbReference>
<proteinExistence type="predicted"/>
<protein>
    <submittedName>
        <fullName evidence="1">Uncharacterized protein</fullName>
    </submittedName>
</protein>
<gene>
    <name evidence="1" type="ORF">HETIRDRAFT_106357</name>
</gene>
<dbReference type="InParanoid" id="W4JQ67"/>
<evidence type="ECO:0000313" key="1">
    <source>
        <dbReference type="EMBL" id="ETW75678.1"/>
    </source>
</evidence>
<reference evidence="1 2" key="1">
    <citation type="journal article" date="2012" name="New Phytol.">
        <title>Insight into trade-off between wood decay and parasitism from the genome of a fungal forest pathogen.</title>
        <authorList>
            <person name="Olson A."/>
            <person name="Aerts A."/>
            <person name="Asiegbu F."/>
            <person name="Belbahri L."/>
            <person name="Bouzid O."/>
            <person name="Broberg A."/>
            <person name="Canback B."/>
            <person name="Coutinho P.M."/>
            <person name="Cullen D."/>
            <person name="Dalman K."/>
            <person name="Deflorio G."/>
            <person name="van Diepen L.T."/>
            <person name="Dunand C."/>
            <person name="Duplessis S."/>
            <person name="Durling M."/>
            <person name="Gonthier P."/>
            <person name="Grimwood J."/>
            <person name="Fossdal C.G."/>
            <person name="Hansson D."/>
            <person name="Henrissat B."/>
            <person name="Hietala A."/>
            <person name="Himmelstrand K."/>
            <person name="Hoffmeister D."/>
            <person name="Hogberg N."/>
            <person name="James T.Y."/>
            <person name="Karlsson M."/>
            <person name="Kohler A."/>
            <person name="Kues U."/>
            <person name="Lee Y.H."/>
            <person name="Lin Y.C."/>
            <person name="Lind M."/>
            <person name="Lindquist E."/>
            <person name="Lombard V."/>
            <person name="Lucas S."/>
            <person name="Lunden K."/>
            <person name="Morin E."/>
            <person name="Murat C."/>
            <person name="Park J."/>
            <person name="Raffaello T."/>
            <person name="Rouze P."/>
            <person name="Salamov A."/>
            <person name="Schmutz J."/>
            <person name="Solheim H."/>
            <person name="Stahlberg J."/>
            <person name="Velez H."/>
            <person name="de Vries R.P."/>
            <person name="Wiebenga A."/>
            <person name="Woodward S."/>
            <person name="Yakovlev I."/>
            <person name="Garbelotto M."/>
            <person name="Martin F."/>
            <person name="Grigoriev I.V."/>
            <person name="Stenlid J."/>
        </authorList>
    </citation>
    <scope>NUCLEOTIDE SEQUENCE [LARGE SCALE GENOMIC DNA]</scope>
    <source>
        <strain evidence="1 2">TC 32-1</strain>
    </source>
</reference>
<name>W4JQ67_HETIT</name>
<accession>W4JQ67</accession>
<dbReference type="GeneID" id="20666156"/>
<dbReference type="Proteomes" id="UP000030671">
    <property type="component" value="Unassembled WGS sequence"/>
</dbReference>
<organism evidence="1 2">
    <name type="scientific">Heterobasidion irregulare (strain TC 32-1)</name>
    <dbReference type="NCBI Taxonomy" id="747525"/>
    <lineage>
        <taxon>Eukaryota</taxon>
        <taxon>Fungi</taxon>
        <taxon>Dikarya</taxon>
        <taxon>Basidiomycota</taxon>
        <taxon>Agaricomycotina</taxon>
        <taxon>Agaricomycetes</taxon>
        <taxon>Russulales</taxon>
        <taxon>Bondarzewiaceae</taxon>
        <taxon>Heterobasidion</taxon>
        <taxon>Heterobasidion annosum species complex</taxon>
    </lineage>
</organism>
<evidence type="ECO:0000313" key="2">
    <source>
        <dbReference type="Proteomes" id="UP000030671"/>
    </source>
</evidence>
<dbReference type="KEGG" id="hir:HETIRDRAFT_106357"/>
<sequence length="117" mass="12985">MPYRLQSGTARPRPDAWVQLQISQDRAQSPEQSHDMGRDLYLRLGYSAYGLRHAPSPDQAPPQGRCPLPFPGPFLTYHEPSRAFPPATFRSTVVPASEYNLYASDGLLANATAIDDQ</sequence>